<dbReference type="Gene3D" id="1.10.238.10">
    <property type="entry name" value="EF-hand"/>
    <property type="match status" value="1"/>
</dbReference>
<accession>A0A813EUP6</accession>
<dbReference type="PANTHER" id="PTHR11822">
    <property type="entry name" value="NADP-SPECIFIC ISOCITRATE DEHYDROGENASE"/>
    <property type="match status" value="1"/>
</dbReference>
<feature type="region of interest" description="Disordered" evidence="11">
    <location>
        <begin position="1068"/>
        <end position="1093"/>
    </location>
</feature>
<dbReference type="InterPro" id="IPR002048">
    <property type="entry name" value="EF_hand_dom"/>
</dbReference>
<dbReference type="GO" id="GO:0004450">
    <property type="term" value="F:isocitrate dehydrogenase (NADP+) activity"/>
    <property type="evidence" value="ECO:0007669"/>
    <property type="project" value="InterPro"/>
</dbReference>
<evidence type="ECO:0000256" key="10">
    <source>
        <dbReference type="ARBA" id="ARBA00024334"/>
    </source>
</evidence>
<evidence type="ECO:0000256" key="1">
    <source>
        <dbReference type="ARBA" id="ARBA00001936"/>
    </source>
</evidence>
<dbReference type="GO" id="GO:0006099">
    <property type="term" value="P:tricarboxylic acid cycle"/>
    <property type="evidence" value="ECO:0007669"/>
    <property type="project" value="UniProtKB-KW"/>
</dbReference>
<keyword evidence="6" id="KW-0106">Calcium</keyword>
<dbReference type="SUPFAM" id="SSF56112">
    <property type="entry name" value="Protein kinase-like (PK-like)"/>
    <property type="match status" value="1"/>
</dbReference>
<comment type="similarity">
    <text evidence="3">Belongs to the isocitrate and isopropylmalate dehydrogenases family.</text>
</comment>
<evidence type="ECO:0000256" key="11">
    <source>
        <dbReference type="SAM" id="MobiDB-lite"/>
    </source>
</evidence>
<dbReference type="Proteomes" id="UP000654075">
    <property type="component" value="Unassembled WGS sequence"/>
</dbReference>
<evidence type="ECO:0000313" key="15">
    <source>
        <dbReference type="Proteomes" id="UP000654075"/>
    </source>
</evidence>
<dbReference type="GO" id="GO:0005509">
    <property type="term" value="F:calcium ion binding"/>
    <property type="evidence" value="ECO:0007669"/>
    <property type="project" value="InterPro"/>
</dbReference>
<dbReference type="GO" id="GO:0005739">
    <property type="term" value="C:mitochondrion"/>
    <property type="evidence" value="ECO:0007669"/>
    <property type="project" value="TreeGrafter"/>
</dbReference>
<keyword evidence="9" id="KW-0464">Manganese</keyword>
<feature type="non-terminal residue" evidence="14">
    <location>
        <position position="1"/>
    </location>
</feature>
<keyword evidence="15" id="KW-1185">Reference proteome</keyword>
<gene>
    <name evidence="14" type="ORF">PGLA1383_LOCUS21709</name>
</gene>
<dbReference type="SMART" id="SM00054">
    <property type="entry name" value="EFh"/>
    <property type="match status" value="1"/>
</dbReference>
<feature type="compositionally biased region" description="Gly residues" evidence="11">
    <location>
        <begin position="1073"/>
        <end position="1085"/>
    </location>
</feature>
<name>A0A813EUP6_POLGL</name>
<comment type="caution">
    <text evidence="14">The sequence shown here is derived from an EMBL/GenBank/DDBJ whole genome shotgun (WGS) entry which is preliminary data.</text>
</comment>
<evidence type="ECO:0000256" key="8">
    <source>
        <dbReference type="ARBA" id="ARBA00023002"/>
    </source>
</evidence>
<dbReference type="EMBL" id="CAJNNV010015477">
    <property type="protein sequence ID" value="CAE8603501.1"/>
    <property type="molecule type" value="Genomic_DNA"/>
</dbReference>
<keyword evidence="7" id="KW-0460">Magnesium</keyword>
<feature type="compositionally biased region" description="Low complexity" evidence="11">
    <location>
        <begin position="1029"/>
        <end position="1044"/>
    </location>
</feature>
<evidence type="ECO:0000256" key="7">
    <source>
        <dbReference type="ARBA" id="ARBA00022842"/>
    </source>
</evidence>
<dbReference type="SUPFAM" id="SSF47473">
    <property type="entry name" value="EF-hand"/>
    <property type="match status" value="1"/>
</dbReference>
<dbReference type="PROSITE" id="PS50011">
    <property type="entry name" value="PROTEIN_KINASE_DOM"/>
    <property type="match status" value="1"/>
</dbReference>
<proteinExistence type="inferred from homology"/>
<dbReference type="AlphaFoldDB" id="A0A813EUP6"/>
<evidence type="ECO:0008006" key="16">
    <source>
        <dbReference type="Google" id="ProtNLM"/>
    </source>
</evidence>
<dbReference type="Pfam" id="PF00180">
    <property type="entry name" value="Iso_dh"/>
    <property type="match status" value="1"/>
</dbReference>
<dbReference type="GO" id="GO:0003677">
    <property type="term" value="F:DNA binding"/>
    <property type="evidence" value="ECO:0007669"/>
    <property type="project" value="InterPro"/>
</dbReference>
<dbReference type="GO" id="GO:0006102">
    <property type="term" value="P:isocitrate metabolic process"/>
    <property type="evidence" value="ECO:0007669"/>
    <property type="project" value="InterPro"/>
</dbReference>
<dbReference type="Pfam" id="PF19060">
    <property type="entry name" value="DVNP"/>
    <property type="match status" value="1"/>
</dbReference>
<feature type="compositionally biased region" description="Basic and acidic residues" evidence="11">
    <location>
        <begin position="1015"/>
        <end position="1026"/>
    </location>
</feature>
<dbReference type="OMA" id="TSKWEYF"/>
<evidence type="ECO:0000256" key="2">
    <source>
        <dbReference type="ARBA" id="ARBA00001946"/>
    </source>
</evidence>
<evidence type="ECO:0000256" key="3">
    <source>
        <dbReference type="ARBA" id="ARBA00007769"/>
    </source>
</evidence>
<comment type="similarity">
    <text evidence="10">Belongs to the protein kinase superfamily. Ser/Thr protein kinase family. CDPK subfamily.</text>
</comment>
<evidence type="ECO:0000256" key="4">
    <source>
        <dbReference type="ARBA" id="ARBA00022532"/>
    </source>
</evidence>
<dbReference type="InterPro" id="IPR043928">
    <property type="entry name" value="DNVP"/>
</dbReference>
<keyword evidence="4" id="KW-0816">Tricarboxylic acid cycle</keyword>
<comment type="cofactor">
    <cofactor evidence="2">
        <name>Mg(2+)</name>
        <dbReference type="ChEBI" id="CHEBI:18420"/>
    </cofactor>
</comment>
<feature type="domain" description="EF-hand" evidence="13">
    <location>
        <begin position="623"/>
        <end position="658"/>
    </location>
</feature>
<dbReference type="OrthoDB" id="248923at2759"/>
<dbReference type="SMART" id="SM00220">
    <property type="entry name" value="S_TKc"/>
    <property type="match status" value="1"/>
</dbReference>
<sequence length="1113" mass="123713">AKAGVKAKAKSSSGKKAKIRQAEVDAAKDKIRLHRMKHSTIARVRDYKKKGHAYKLVFEGKKKRTSGKLFKRDLMRNKRGRVVSKKRHARGCKLYKENGLDKWMAAVQQTKEDLGLTGFVLLKKPENGGKGGEVKFYQQTLEKLEVSTKGEGKGKLKAACPNLHLDTKVAEDWAMSLRGFSAAPQKFVAPPMTYISGEEMSWYTMKIIMEKWVLPFVDTSKWEYFDLSCKGRDATDDKVLHDAVASGKKFGAIFKEPTITPTSEQVKSLGLKKAFGSPNGAMRRGWNGITISRDTIHIPGIKLGFERPVFFERHAVGGEYGASWKNVGKGRVLTTFWPEDSKGKPLIIDGRELSDDSSAVVVYDNPLDNVGDLAHIFFARCLEANIVPYVVTKKTVFKWQEAFWVKMKKVFDADYKEKYLAAGLLDKCGGELVHLISDAATMQIIRWTGGGFGMACHNYDGDMLTDEVAQVHRSPGFITSNLIGKSDDGTLIKEFEASHGTVADLWHMHLRGEETSMNPLGMVVALLGAMDHAATLNPETHNEVSKFTINCREAVYEAFRSGNGTRDLSGPEGLTTEKFVDWVAANLSERMKSDKMPTVITEEMIKAQIQAPSRKLRRNYDAVDEDAMKNFFSKYDEDKNGTICFEEFVDMTLELGIAPLKVDAMKAQVKTDENHALAVYKYMLLPLSTVQDYASPEEGVEGISVIVCVWLAWSTDRRPEDQETRKDKETRWFASKIQRMSQTLKGSGSQGCVGPRLLAADGSKPSVWDWRQYSEPDTGNSGLVKLLLELCPGGHLLDFMDSRNGELSAKEFMEPFVQIAEAVKHLHAQRPPIQHRDLKVENVLKGADGQWKLCDFGSCSTECIPAQELSRPRMHALQEEIDKTVTMLYRPPEMADVQLNYREGYDISEQVDLWMLGCILYTLAFYRHPFQDNATPMAVFNAKYFIPAEHPMARSQKLCALVHWLLAANPKDRPTAPGLLEACQGIAKAEYSGFLGSLPNAVQMKIAQHEKLYGARKSKEPPKEWGWESLSSSTLSPAAASSPSRVSKGREAAKSSGFDLRFALSEEAPASASGGGRGYSTGGRGLPVAPKPPFCRLAVRRRSGFSPTGRAGA</sequence>
<evidence type="ECO:0000256" key="5">
    <source>
        <dbReference type="ARBA" id="ARBA00022723"/>
    </source>
</evidence>
<evidence type="ECO:0000259" key="12">
    <source>
        <dbReference type="PROSITE" id="PS50011"/>
    </source>
</evidence>
<dbReference type="InterPro" id="IPR011009">
    <property type="entry name" value="Kinase-like_dom_sf"/>
</dbReference>
<dbReference type="GO" id="GO:0006739">
    <property type="term" value="P:NADP+ metabolic process"/>
    <property type="evidence" value="ECO:0007669"/>
    <property type="project" value="TreeGrafter"/>
</dbReference>
<dbReference type="PANTHER" id="PTHR11822:SF21">
    <property type="entry name" value="ISOCITRATE DEHYDROGENASE [NADP], MITOCHONDRIAL"/>
    <property type="match status" value="1"/>
</dbReference>
<dbReference type="GO" id="GO:0051276">
    <property type="term" value="P:chromosome organization"/>
    <property type="evidence" value="ECO:0007669"/>
    <property type="project" value="InterPro"/>
</dbReference>
<dbReference type="SMART" id="SM01329">
    <property type="entry name" value="Iso_dh"/>
    <property type="match status" value="1"/>
</dbReference>
<evidence type="ECO:0000256" key="9">
    <source>
        <dbReference type="ARBA" id="ARBA00023211"/>
    </source>
</evidence>
<dbReference type="PROSITE" id="PS50222">
    <property type="entry name" value="EF_HAND_2"/>
    <property type="match status" value="1"/>
</dbReference>
<dbReference type="InterPro" id="IPR024084">
    <property type="entry name" value="IsoPropMal-DH-like_dom"/>
</dbReference>
<comment type="cofactor">
    <cofactor evidence="1">
        <name>Mn(2+)</name>
        <dbReference type="ChEBI" id="CHEBI:29035"/>
    </cofactor>
</comment>
<dbReference type="InterPro" id="IPR004790">
    <property type="entry name" value="Isocitrate_DH_NADP"/>
</dbReference>
<evidence type="ECO:0000256" key="6">
    <source>
        <dbReference type="ARBA" id="ARBA00022837"/>
    </source>
</evidence>
<reference evidence="14" key="1">
    <citation type="submission" date="2021-02" db="EMBL/GenBank/DDBJ databases">
        <authorList>
            <person name="Dougan E. K."/>
            <person name="Rhodes N."/>
            <person name="Thang M."/>
            <person name="Chan C."/>
        </authorList>
    </citation>
    <scope>NUCLEOTIDE SEQUENCE</scope>
</reference>
<dbReference type="PROSITE" id="PS00018">
    <property type="entry name" value="EF_HAND_1"/>
    <property type="match status" value="1"/>
</dbReference>
<dbReference type="SUPFAM" id="SSF53659">
    <property type="entry name" value="Isocitrate/Isopropylmalate dehydrogenase-like"/>
    <property type="match status" value="1"/>
</dbReference>
<dbReference type="InterPro" id="IPR011992">
    <property type="entry name" value="EF-hand-dom_pair"/>
</dbReference>
<dbReference type="InterPro" id="IPR000719">
    <property type="entry name" value="Prot_kinase_dom"/>
</dbReference>
<dbReference type="GO" id="GO:0004672">
    <property type="term" value="F:protein kinase activity"/>
    <property type="evidence" value="ECO:0007669"/>
    <property type="project" value="InterPro"/>
</dbReference>
<evidence type="ECO:0000313" key="14">
    <source>
        <dbReference type="EMBL" id="CAE8603501.1"/>
    </source>
</evidence>
<evidence type="ECO:0000259" key="13">
    <source>
        <dbReference type="PROSITE" id="PS50222"/>
    </source>
</evidence>
<protein>
    <recommendedName>
        <fullName evidence="16">Calmodulin</fullName>
    </recommendedName>
</protein>
<dbReference type="Gene3D" id="1.10.510.10">
    <property type="entry name" value="Transferase(Phosphotransferase) domain 1"/>
    <property type="match status" value="1"/>
</dbReference>
<dbReference type="InterPro" id="IPR018247">
    <property type="entry name" value="EF_Hand_1_Ca_BS"/>
</dbReference>
<feature type="region of interest" description="Disordered" evidence="11">
    <location>
        <begin position="1015"/>
        <end position="1050"/>
    </location>
</feature>
<dbReference type="Gene3D" id="3.40.718.10">
    <property type="entry name" value="Isopropylmalate Dehydrogenase"/>
    <property type="match status" value="1"/>
</dbReference>
<dbReference type="Pfam" id="PF00069">
    <property type="entry name" value="Pkinase"/>
    <property type="match status" value="1"/>
</dbReference>
<keyword evidence="5" id="KW-0479">Metal-binding</keyword>
<feature type="domain" description="Protein kinase" evidence="12">
    <location>
        <begin position="695"/>
        <end position="995"/>
    </location>
</feature>
<keyword evidence="8" id="KW-0560">Oxidoreductase</keyword>
<organism evidence="14 15">
    <name type="scientific">Polarella glacialis</name>
    <name type="common">Dinoflagellate</name>
    <dbReference type="NCBI Taxonomy" id="89957"/>
    <lineage>
        <taxon>Eukaryota</taxon>
        <taxon>Sar</taxon>
        <taxon>Alveolata</taxon>
        <taxon>Dinophyceae</taxon>
        <taxon>Suessiales</taxon>
        <taxon>Suessiaceae</taxon>
        <taxon>Polarella</taxon>
    </lineage>
</organism>
<dbReference type="GO" id="GO:0005524">
    <property type="term" value="F:ATP binding"/>
    <property type="evidence" value="ECO:0007669"/>
    <property type="project" value="InterPro"/>
</dbReference>